<comment type="caution">
    <text evidence="1">The sequence shown here is derived from an EMBL/GenBank/DDBJ whole genome shotgun (WGS) entry which is preliminary data.</text>
</comment>
<organism evidence="1 2">
    <name type="scientific">Wuchereria bancrofti</name>
    <dbReference type="NCBI Taxonomy" id="6293"/>
    <lineage>
        <taxon>Eukaryota</taxon>
        <taxon>Metazoa</taxon>
        <taxon>Ecdysozoa</taxon>
        <taxon>Nematoda</taxon>
        <taxon>Chromadorea</taxon>
        <taxon>Rhabditida</taxon>
        <taxon>Spirurina</taxon>
        <taxon>Spiruromorpha</taxon>
        <taxon>Filarioidea</taxon>
        <taxon>Onchocercidae</taxon>
        <taxon>Wuchereria</taxon>
    </lineage>
</organism>
<name>J9EFK7_WUCBA</name>
<dbReference type="GO" id="GO:0006614">
    <property type="term" value="P:SRP-dependent cotranslational protein targeting to membrane"/>
    <property type="evidence" value="ECO:0007669"/>
    <property type="project" value="InterPro"/>
</dbReference>
<sequence length="238" mass="28328">MTFQMILYDQLLSNIRDVIQALNEEQKKLVDNETQIGDEQFPNRLTIIYLEFMRLKRTIERYVMIITHTKCREIQPQMRYCEFNCGDDASCDAAMSEMINMRLQLSEEEGVLQEDFDKLIAELRTKAVVHYIKDIEWGNEKVAVTNDNVRNLLQALEQFDHELVQTTIHEDKMILYDQLLSNIRDVIQALNEEQKKLVDNETQIGDEQFPNRLTIIYLEFMRLKRTIERYVMIITHTK</sequence>
<dbReference type="EMBL" id="ADBV01012710">
    <property type="protein sequence ID" value="EJW74189.1"/>
    <property type="molecule type" value="Genomic_DNA"/>
</dbReference>
<gene>
    <name evidence="1" type="ORF">WUBG_14903</name>
</gene>
<dbReference type="GO" id="GO:0030942">
    <property type="term" value="F:endoplasmic reticulum signal peptide binding"/>
    <property type="evidence" value="ECO:0007669"/>
    <property type="project" value="InterPro"/>
</dbReference>
<protein>
    <submittedName>
        <fullName evidence="1">Uncharacterized protein</fullName>
    </submittedName>
</protein>
<dbReference type="Pfam" id="PF16969">
    <property type="entry name" value="SRP68"/>
    <property type="match status" value="1"/>
</dbReference>
<dbReference type="PANTHER" id="PTHR12860">
    <property type="entry name" value="SIGNAL RECOGNITION PARTICLE 68 KDA PROTEIN"/>
    <property type="match status" value="1"/>
</dbReference>
<dbReference type="InterPro" id="IPR026258">
    <property type="entry name" value="SRP68"/>
</dbReference>
<dbReference type="AlphaFoldDB" id="J9EFK7"/>
<dbReference type="GO" id="GO:0005786">
    <property type="term" value="C:signal recognition particle, endoplasmic reticulum targeting"/>
    <property type="evidence" value="ECO:0007669"/>
    <property type="project" value="InterPro"/>
</dbReference>
<dbReference type="Proteomes" id="UP000004810">
    <property type="component" value="Unassembled WGS sequence"/>
</dbReference>
<proteinExistence type="predicted"/>
<evidence type="ECO:0000313" key="2">
    <source>
        <dbReference type="Proteomes" id="UP000004810"/>
    </source>
</evidence>
<reference evidence="2" key="1">
    <citation type="submission" date="2012-08" db="EMBL/GenBank/DDBJ databases">
        <title>The Genome Sequence of Wuchereria bancrofti.</title>
        <authorList>
            <person name="Nutman T.B."/>
            <person name="Fink D.L."/>
            <person name="Russ C."/>
            <person name="Young S."/>
            <person name="Zeng Q."/>
            <person name="Koehrsen M."/>
            <person name="Alvarado L."/>
            <person name="Berlin A."/>
            <person name="Chapman S.B."/>
            <person name="Chen Z."/>
            <person name="Freedman E."/>
            <person name="Gellesch M."/>
            <person name="Goldberg J."/>
            <person name="Griggs A."/>
            <person name="Gujja S."/>
            <person name="Heilman E.R."/>
            <person name="Heiman D."/>
            <person name="Hepburn T."/>
            <person name="Howarth C."/>
            <person name="Jen D."/>
            <person name="Larson L."/>
            <person name="Lewis B."/>
            <person name="Mehta T."/>
            <person name="Park D."/>
            <person name="Pearson M."/>
            <person name="Roberts A."/>
            <person name="Saif S."/>
            <person name="Shea T."/>
            <person name="Shenoy N."/>
            <person name="Sisk P."/>
            <person name="Stolte C."/>
            <person name="Sykes S."/>
            <person name="Walk T."/>
            <person name="White J."/>
            <person name="Yandava C."/>
            <person name="Haas B."/>
            <person name="Henn M.R."/>
            <person name="Nusbaum C."/>
            <person name="Birren B."/>
        </authorList>
    </citation>
    <scope>NUCLEOTIDE SEQUENCE [LARGE SCALE GENOMIC DNA]</scope>
    <source>
        <strain evidence="2">NA</strain>
    </source>
</reference>
<accession>J9EFK7</accession>
<dbReference type="GO" id="GO:0005047">
    <property type="term" value="F:signal recognition particle binding"/>
    <property type="evidence" value="ECO:0007669"/>
    <property type="project" value="InterPro"/>
</dbReference>
<dbReference type="PANTHER" id="PTHR12860:SF0">
    <property type="entry name" value="SIGNAL RECOGNITION PARTICLE SUBUNIT SRP68"/>
    <property type="match status" value="1"/>
</dbReference>
<dbReference type="GO" id="GO:0008312">
    <property type="term" value="F:7S RNA binding"/>
    <property type="evidence" value="ECO:0007669"/>
    <property type="project" value="InterPro"/>
</dbReference>
<evidence type="ECO:0000313" key="1">
    <source>
        <dbReference type="EMBL" id="EJW74189.1"/>
    </source>
</evidence>